<name>F9T6P8_9VIBR</name>
<keyword evidence="1" id="KW-1133">Transmembrane helix</keyword>
<dbReference type="AlphaFoldDB" id="F9T6P8"/>
<organism evidence="2 5">
    <name type="scientific">Vibrio tubiashii ATCC 19109</name>
    <dbReference type="NCBI Taxonomy" id="1051646"/>
    <lineage>
        <taxon>Bacteria</taxon>
        <taxon>Pseudomonadati</taxon>
        <taxon>Pseudomonadota</taxon>
        <taxon>Gammaproteobacteria</taxon>
        <taxon>Vibrionales</taxon>
        <taxon>Vibrionaceae</taxon>
        <taxon>Vibrio</taxon>
        <taxon>Vibrio oreintalis group</taxon>
    </lineage>
</organism>
<reference evidence="2 5" key="3">
    <citation type="submission" date="2014-08" db="EMBL/GenBank/DDBJ databases">
        <title>First Complete Genome Sequence of the Shellfish Pathogen Vibrio tubiashii.</title>
        <authorList>
            <person name="Richards G.P."/>
            <person name="Needleman D.S."/>
            <person name="Watson M.A."/>
            <person name="Bono J.L."/>
        </authorList>
    </citation>
    <scope>NUCLEOTIDE SEQUENCE [LARGE SCALE GENOMIC DNA]</scope>
    <source>
        <strain evidence="2 5">ATCC 19109</strain>
        <plasmid evidence="2">p48</plasmid>
        <plasmid evidence="5">Plasmid p48</plasmid>
    </source>
</reference>
<keyword evidence="1" id="KW-0472">Membrane</keyword>
<gene>
    <name evidence="2" type="ORF">IX91_26055</name>
    <name evidence="3" type="ORF">VITU9109_02727</name>
</gene>
<geneLocation type="plasmid" evidence="2 5">
    <name>p48</name>
</geneLocation>
<dbReference type="EMBL" id="AFWI01000154">
    <property type="protein sequence ID" value="EGU54453.1"/>
    <property type="molecule type" value="Genomic_DNA"/>
</dbReference>
<dbReference type="Proteomes" id="UP000003836">
    <property type="component" value="Unassembled WGS sequence"/>
</dbReference>
<dbReference type="KEGG" id="vtu:IX91_26055"/>
<feature type="transmembrane region" description="Helical" evidence="1">
    <location>
        <begin position="51"/>
        <end position="72"/>
    </location>
</feature>
<accession>F9T6P8</accession>
<keyword evidence="2" id="KW-0614">Plasmid</keyword>
<keyword evidence="4" id="KW-1185">Reference proteome</keyword>
<proteinExistence type="predicted"/>
<dbReference type="RefSeq" id="WP_004745254.1">
    <property type="nucleotide sequence ID" value="NZ_AFWI01000154.1"/>
</dbReference>
<evidence type="ECO:0000313" key="4">
    <source>
        <dbReference type="Proteomes" id="UP000003836"/>
    </source>
</evidence>
<dbReference type="GeneID" id="23448191"/>
<feature type="transmembrane region" description="Helical" evidence="1">
    <location>
        <begin position="24"/>
        <end position="45"/>
    </location>
</feature>
<sequence>MLKSLKLKLQGSEKVREFFEDELVNLKVIVCLSTVATFLMFISALFADRGFYESTIYCGSLAVLSFIGYQFAKWQKSNK</sequence>
<dbReference type="HOGENOM" id="CLU_2605156_0_0_6"/>
<reference evidence="3" key="1">
    <citation type="submission" date="2011-08" db="EMBL/GenBank/DDBJ databases">
        <authorList>
            <person name="Hoffman M."/>
            <person name="Strain E.A."/>
            <person name="Brown E."/>
            <person name="Allard M.W."/>
        </authorList>
    </citation>
    <scope>NUCLEOTIDE SEQUENCE</scope>
    <source>
        <strain evidence="3">ATCC 19109</strain>
    </source>
</reference>
<protein>
    <submittedName>
        <fullName evidence="2">Uncharacterized protein</fullName>
    </submittedName>
</protein>
<dbReference type="EMBL" id="CP009359">
    <property type="protein sequence ID" value="AIW17524.1"/>
    <property type="molecule type" value="Genomic_DNA"/>
</dbReference>
<dbReference type="Proteomes" id="UP000030071">
    <property type="component" value="Plasmid p48"/>
</dbReference>
<keyword evidence="1" id="KW-0812">Transmembrane</keyword>
<evidence type="ECO:0000313" key="3">
    <source>
        <dbReference type="EMBL" id="EGU54453.1"/>
    </source>
</evidence>
<evidence type="ECO:0000313" key="2">
    <source>
        <dbReference type="EMBL" id="AIW17524.1"/>
    </source>
</evidence>
<evidence type="ECO:0000256" key="1">
    <source>
        <dbReference type="SAM" id="Phobius"/>
    </source>
</evidence>
<reference evidence="3 4" key="2">
    <citation type="journal article" date="2012" name="Int. J. Syst. Evol. Microbiol.">
        <title>Vibrio caribbeanicus sp. nov., isolated from the marine sponge Scleritoderma cyanea.</title>
        <authorList>
            <person name="Hoffmann M."/>
            <person name="Monday S.R."/>
            <person name="Allard M.W."/>
            <person name="Strain E.A."/>
            <person name="Whittaker P."/>
            <person name="Naum M."/>
            <person name="McCarthy P.J."/>
            <person name="Lopez J.V."/>
            <person name="Fischer M."/>
            <person name="Brown E.W."/>
        </authorList>
    </citation>
    <scope>NUCLEOTIDE SEQUENCE [LARGE SCALE GENOMIC DNA]</scope>
    <source>
        <strain evidence="3 4">ATCC 19109</strain>
    </source>
</reference>
<dbReference type="PATRIC" id="fig|1051646.9.peg.5082"/>
<evidence type="ECO:0000313" key="5">
    <source>
        <dbReference type="Proteomes" id="UP000030071"/>
    </source>
</evidence>